<evidence type="ECO:0000256" key="1">
    <source>
        <dbReference type="ARBA" id="ARBA00004418"/>
    </source>
</evidence>
<dbReference type="EMBL" id="JACHND010000001">
    <property type="protein sequence ID" value="MBB4701380.1"/>
    <property type="molecule type" value="Genomic_DNA"/>
</dbReference>
<keyword evidence="3 4" id="KW-0732">Signal</keyword>
<sequence length="323" mass="33328">MRRSARICLAAVLLISAAACGSSGGGPASGGGAGKAAGKDKVTAGVIAIVDTAPIHLGKAKGFFDKQNIDLTITPVQGGAASVSGAVGGQFQFAFGNVTSLLTAAERGLPLKVVGNGVSSTGEQGKDFSAVLVKAGSPIRSAKDLAGRRVSVNQQQNIGDTTIRASVRKAGGDPSKVEFVELPFPDAPAALQAGRVDAIWVVEPFLSQAVAQGARPVAWNFADATPNLTVAMYFTTTRTDPGLVTRFRAAMDESLRYADTHPGEVRDILKTYTKIDPGVLAKMNLPRWPTQINRASVEAIAKAALGDGILKREPNVGALLPAS</sequence>
<feature type="signal peptide" evidence="4">
    <location>
        <begin position="1"/>
        <end position="21"/>
    </location>
</feature>
<feature type="domain" description="SsuA/THI5-like" evidence="5">
    <location>
        <begin position="52"/>
        <end position="264"/>
    </location>
</feature>
<organism evidence="6 7">
    <name type="scientific">Sphaerisporangium siamense</name>
    <dbReference type="NCBI Taxonomy" id="795645"/>
    <lineage>
        <taxon>Bacteria</taxon>
        <taxon>Bacillati</taxon>
        <taxon>Actinomycetota</taxon>
        <taxon>Actinomycetes</taxon>
        <taxon>Streptosporangiales</taxon>
        <taxon>Streptosporangiaceae</taxon>
        <taxon>Sphaerisporangium</taxon>
    </lineage>
</organism>
<comment type="caution">
    <text evidence="6">The sequence shown here is derived from an EMBL/GenBank/DDBJ whole genome shotgun (WGS) entry which is preliminary data.</text>
</comment>
<dbReference type="GO" id="GO:0042597">
    <property type="term" value="C:periplasmic space"/>
    <property type="evidence" value="ECO:0007669"/>
    <property type="project" value="UniProtKB-SubCell"/>
</dbReference>
<evidence type="ECO:0000256" key="2">
    <source>
        <dbReference type="ARBA" id="ARBA00010742"/>
    </source>
</evidence>
<comment type="subcellular location">
    <subcellularLocation>
        <location evidence="1">Periplasm</location>
    </subcellularLocation>
</comment>
<name>A0A7W7GA55_9ACTN</name>
<evidence type="ECO:0000256" key="4">
    <source>
        <dbReference type="SAM" id="SignalP"/>
    </source>
</evidence>
<dbReference type="Pfam" id="PF09084">
    <property type="entry name" value="NMT1"/>
    <property type="match status" value="1"/>
</dbReference>
<dbReference type="Gene3D" id="3.40.190.10">
    <property type="entry name" value="Periplasmic binding protein-like II"/>
    <property type="match status" value="2"/>
</dbReference>
<evidence type="ECO:0000313" key="7">
    <source>
        <dbReference type="Proteomes" id="UP000542210"/>
    </source>
</evidence>
<proteinExistence type="inferred from homology"/>
<reference evidence="6 7" key="1">
    <citation type="submission" date="2020-08" db="EMBL/GenBank/DDBJ databases">
        <title>Sequencing the genomes of 1000 actinobacteria strains.</title>
        <authorList>
            <person name="Klenk H.-P."/>
        </authorList>
    </citation>
    <scope>NUCLEOTIDE SEQUENCE [LARGE SCALE GENOMIC DNA]</scope>
    <source>
        <strain evidence="6 7">DSM 45784</strain>
    </source>
</reference>
<dbReference type="PANTHER" id="PTHR30024">
    <property type="entry name" value="ALIPHATIC SULFONATES-BINDING PROTEIN-RELATED"/>
    <property type="match status" value="1"/>
</dbReference>
<dbReference type="SUPFAM" id="SSF53850">
    <property type="entry name" value="Periplasmic binding protein-like II"/>
    <property type="match status" value="1"/>
</dbReference>
<gene>
    <name evidence="6" type="ORF">BJ982_002924</name>
</gene>
<comment type="similarity">
    <text evidence="2">Belongs to the bacterial solute-binding protein SsuA/TauA family.</text>
</comment>
<keyword evidence="7" id="KW-1185">Reference proteome</keyword>
<feature type="chain" id="PRO_5038480291" evidence="4">
    <location>
        <begin position="22"/>
        <end position="323"/>
    </location>
</feature>
<dbReference type="PROSITE" id="PS51257">
    <property type="entry name" value="PROKAR_LIPOPROTEIN"/>
    <property type="match status" value="1"/>
</dbReference>
<accession>A0A7W7GA55</accession>
<evidence type="ECO:0000313" key="6">
    <source>
        <dbReference type="EMBL" id="MBB4701380.1"/>
    </source>
</evidence>
<dbReference type="Proteomes" id="UP000542210">
    <property type="component" value="Unassembled WGS sequence"/>
</dbReference>
<dbReference type="RefSeq" id="WP_184880427.1">
    <property type="nucleotide sequence ID" value="NZ_BOOV01000015.1"/>
</dbReference>
<evidence type="ECO:0000256" key="3">
    <source>
        <dbReference type="ARBA" id="ARBA00022729"/>
    </source>
</evidence>
<dbReference type="AlphaFoldDB" id="A0A7W7GA55"/>
<evidence type="ECO:0000259" key="5">
    <source>
        <dbReference type="Pfam" id="PF09084"/>
    </source>
</evidence>
<dbReference type="PANTHER" id="PTHR30024:SF47">
    <property type="entry name" value="TAURINE-BINDING PERIPLASMIC PROTEIN"/>
    <property type="match status" value="1"/>
</dbReference>
<protein>
    <submittedName>
        <fullName evidence="6">NitT/TauT family transport system substrate-binding protein</fullName>
    </submittedName>
</protein>
<dbReference type="InterPro" id="IPR015168">
    <property type="entry name" value="SsuA/THI5"/>
</dbReference>